<proteinExistence type="predicted"/>
<sequence>KLERLRFEAGAFANGFNLVLNDLPSLVDFQFSAGCFTGKPPGRRLADVSGYGLRINYCLSIRRVVIGKKVFTQVKTVTIANLPAIEEVTIEEGALPSVEVLNMEDTPSVKKVSIAPGSLEVCETLVMVDVAIRAENVKDVLEVSRECLKSLNRVMVNSVGFMMELVEDLKEKLGKDVEVDVVTPTTVAPTTVAPTVAPTTVAPTTVPTSVVPTVAPTVAPTIIPPTTIPPTLRPTTIPPTLHPTPKPTPIPTQSPSTPNVNDCWSSGIPLNATEIVIPDNSCNGEEDGLDLSDYTELKKLTVGNNCFAKLGSVEIIHMNTFLESIIIGMNSFMGGNSNPDNTLFIYDLNSLVELRIGRYSFSNYSLCDITYADALEVLEIGNVNEDSFNFQYGSLKLTCLAMTSVSS</sequence>
<accession>A0A196SCW3</accession>
<dbReference type="Proteomes" id="UP000078348">
    <property type="component" value="Unassembled WGS sequence"/>
</dbReference>
<feature type="non-terminal residue" evidence="2">
    <location>
        <position position="1"/>
    </location>
</feature>
<dbReference type="AlphaFoldDB" id="A0A196SCW3"/>
<evidence type="ECO:0000256" key="1">
    <source>
        <dbReference type="SAM" id="MobiDB-lite"/>
    </source>
</evidence>
<dbReference type="OrthoDB" id="598235at2759"/>
<dbReference type="EMBL" id="LXWW01000287">
    <property type="protein sequence ID" value="OAO14151.1"/>
    <property type="molecule type" value="Genomic_DNA"/>
</dbReference>
<evidence type="ECO:0000313" key="2">
    <source>
        <dbReference type="EMBL" id="OAO14151.1"/>
    </source>
</evidence>
<reference evidence="2 3" key="1">
    <citation type="submission" date="2016-05" db="EMBL/GenBank/DDBJ databases">
        <title>Nuclear genome of Blastocystis sp. subtype 1 NandII.</title>
        <authorList>
            <person name="Gentekaki E."/>
            <person name="Curtis B."/>
            <person name="Stairs C."/>
            <person name="Eme L."/>
            <person name="Herman E."/>
            <person name="Klimes V."/>
            <person name="Arias M.C."/>
            <person name="Elias M."/>
            <person name="Hilliou F."/>
            <person name="Klute M."/>
            <person name="Malik S.-B."/>
            <person name="Pightling A."/>
            <person name="Rachubinski R."/>
            <person name="Salas D."/>
            <person name="Schlacht A."/>
            <person name="Suga H."/>
            <person name="Archibald J."/>
            <person name="Ball S.G."/>
            <person name="Clark G."/>
            <person name="Dacks J."/>
            <person name="Van Der Giezen M."/>
            <person name="Tsaousis A."/>
            <person name="Roger A."/>
        </authorList>
    </citation>
    <scope>NUCLEOTIDE SEQUENCE [LARGE SCALE GENOMIC DNA]</scope>
    <source>
        <strain evidence="3">ATCC 50177 / NandII</strain>
    </source>
</reference>
<feature type="compositionally biased region" description="Pro residues" evidence="1">
    <location>
        <begin position="239"/>
        <end position="252"/>
    </location>
</feature>
<evidence type="ECO:0000313" key="3">
    <source>
        <dbReference type="Proteomes" id="UP000078348"/>
    </source>
</evidence>
<feature type="region of interest" description="Disordered" evidence="1">
    <location>
        <begin position="239"/>
        <end position="259"/>
    </location>
</feature>
<name>A0A196SCW3_BLAHN</name>
<comment type="caution">
    <text evidence="2">The sequence shown here is derived from an EMBL/GenBank/DDBJ whole genome shotgun (WGS) entry which is preliminary data.</text>
</comment>
<gene>
    <name evidence="2" type="ORF">AV274_4153</name>
</gene>
<dbReference type="SUPFAM" id="SSF52058">
    <property type="entry name" value="L domain-like"/>
    <property type="match status" value="1"/>
</dbReference>
<keyword evidence="3" id="KW-1185">Reference proteome</keyword>
<organism evidence="2 3">
    <name type="scientific">Blastocystis sp. subtype 1 (strain ATCC 50177 / NandII)</name>
    <dbReference type="NCBI Taxonomy" id="478820"/>
    <lineage>
        <taxon>Eukaryota</taxon>
        <taxon>Sar</taxon>
        <taxon>Stramenopiles</taxon>
        <taxon>Bigyra</taxon>
        <taxon>Opalozoa</taxon>
        <taxon>Opalinata</taxon>
        <taxon>Blastocystidae</taxon>
        <taxon>Blastocystis</taxon>
    </lineage>
</organism>
<protein>
    <submittedName>
        <fullName evidence="2">Uncharacterized protein</fullName>
    </submittedName>
</protein>